<proteinExistence type="predicted"/>
<reference evidence="1" key="1">
    <citation type="submission" date="2013-07" db="EMBL/GenBank/DDBJ databases">
        <title>The genome of an arbuscular mycorrhizal fungus provides insights into the evolution of the oldest plant symbiosis.</title>
        <authorList>
            <consortium name="DOE Joint Genome Institute"/>
            <person name="Tisserant E."/>
            <person name="Malbreil M."/>
            <person name="Kuo A."/>
            <person name="Kohler A."/>
            <person name="Symeonidi A."/>
            <person name="Balestrini R."/>
            <person name="Charron P."/>
            <person name="Duensing N."/>
            <person name="Frei-dit-Frey N."/>
            <person name="Gianinazzi-Pearson V."/>
            <person name="Gilbert B."/>
            <person name="Handa Y."/>
            <person name="Hijri M."/>
            <person name="Kaul R."/>
            <person name="Kawaguchi M."/>
            <person name="Krajinski F."/>
            <person name="Lammers P."/>
            <person name="Lapierre D."/>
            <person name="Masclaux F.G."/>
            <person name="Murat C."/>
            <person name="Morin E."/>
            <person name="Ndikumana S."/>
            <person name="Pagni M."/>
            <person name="Petitpierre D."/>
            <person name="Requena N."/>
            <person name="Rosikiewicz P."/>
            <person name="Riley R."/>
            <person name="Saito K."/>
            <person name="San Clemente H."/>
            <person name="Shapiro H."/>
            <person name="van Tuinen D."/>
            <person name="Becard G."/>
            <person name="Bonfante P."/>
            <person name="Paszkowski U."/>
            <person name="Shachar-Hill Y."/>
            <person name="Young J.P."/>
            <person name="Sanders I.R."/>
            <person name="Henrissat B."/>
            <person name="Rensing S.A."/>
            <person name="Grigoriev I.V."/>
            <person name="Corradi N."/>
            <person name="Roux C."/>
            <person name="Martin F."/>
        </authorList>
    </citation>
    <scope>NUCLEOTIDE SEQUENCE</scope>
    <source>
        <strain evidence="1">DAOM 197198</strain>
    </source>
</reference>
<protein>
    <submittedName>
        <fullName evidence="1">Uncharacterized protein</fullName>
    </submittedName>
</protein>
<sequence>MPSQTNIDFNQTIFSNLTNLELDGSSSEKHQNYDTIQNDQYKNNIDELLIDFYMIWTRYKINVFLLPFEYKSDYHWKVQ</sequence>
<accession>U9URS1</accession>
<gene>
    <name evidence="1" type="ORF">GLOINDRAFT_17670</name>
</gene>
<dbReference type="HOGENOM" id="CLU_2607197_0_0_1"/>
<dbReference type="AlphaFoldDB" id="U9URS1"/>
<name>U9URS1_RHIID</name>
<evidence type="ECO:0000313" key="1">
    <source>
        <dbReference type="EMBL" id="ESA21258.1"/>
    </source>
</evidence>
<dbReference type="EMBL" id="KI276586">
    <property type="protein sequence ID" value="ESA21258.1"/>
    <property type="molecule type" value="Genomic_DNA"/>
</dbReference>
<organism evidence="1">
    <name type="scientific">Rhizophagus irregularis (strain DAOM 181602 / DAOM 197198 / MUCL 43194)</name>
    <name type="common">Arbuscular mycorrhizal fungus</name>
    <name type="synonym">Glomus intraradices</name>
    <dbReference type="NCBI Taxonomy" id="747089"/>
    <lineage>
        <taxon>Eukaryota</taxon>
        <taxon>Fungi</taxon>
        <taxon>Fungi incertae sedis</taxon>
        <taxon>Mucoromycota</taxon>
        <taxon>Glomeromycotina</taxon>
        <taxon>Glomeromycetes</taxon>
        <taxon>Glomerales</taxon>
        <taxon>Glomeraceae</taxon>
        <taxon>Rhizophagus</taxon>
    </lineage>
</organism>